<reference evidence="8" key="1">
    <citation type="submission" date="2021-05" db="EMBL/GenBank/DDBJ databases">
        <authorList>
            <person name="Alioto T."/>
            <person name="Alioto T."/>
            <person name="Gomez Garrido J."/>
        </authorList>
    </citation>
    <scope>NUCLEOTIDE SEQUENCE</scope>
</reference>
<feature type="coiled-coil region" evidence="6">
    <location>
        <begin position="779"/>
        <end position="921"/>
    </location>
</feature>
<dbReference type="GO" id="GO:0007165">
    <property type="term" value="P:signal transduction"/>
    <property type="evidence" value="ECO:0007669"/>
    <property type="project" value="InterPro"/>
</dbReference>
<evidence type="ECO:0000313" key="8">
    <source>
        <dbReference type="EMBL" id="CAG6629162.1"/>
    </source>
</evidence>
<dbReference type="PANTHER" id="PTHR44981:SF2">
    <property type="entry name" value="PERICENTRIN-LIKE PROTEIN, ISOFORM F"/>
    <property type="match status" value="1"/>
</dbReference>
<feature type="domain" description="Pericentrin/AKAP-450 centrosomal targeting" evidence="7">
    <location>
        <begin position="1527"/>
        <end position="1596"/>
    </location>
</feature>
<evidence type="ECO:0000256" key="3">
    <source>
        <dbReference type="ARBA" id="ARBA00022553"/>
    </source>
</evidence>
<dbReference type="Pfam" id="PF10495">
    <property type="entry name" value="PACT_coil_coil"/>
    <property type="match status" value="1"/>
</dbReference>
<dbReference type="InterPro" id="IPR028745">
    <property type="entry name" value="AKAP9/Pericentrin"/>
</dbReference>
<dbReference type="InterPro" id="IPR019528">
    <property type="entry name" value="PACT_domain"/>
</dbReference>
<organism evidence="8">
    <name type="scientific">Cacopsylla melanoneura</name>
    <dbReference type="NCBI Taxonomy" id="428564"/>
    <lineage>
        <taxon>Eukaryota</taxon>
        <taxon>Metazoa</taxon>
        <taxon>Ecdysozoa</taxon>
        <taxon>Arthropoda</taxon>
        <taxon>Hexapoda</taxon>
        <taxon>Insecta</taxon>
        <taxon>Pterygota</taxon>
        <taxon>Neoptera</taxon>
        <taxon>Paraneoptera</taxon>
        <taxon>Hemiptera</taxon>
        <taxon>Sternorrhyncha</taxon>
        <taxon>Psylloidea</taxon>
        <taxon>Psyllidae</taxon>
        <taxon>Psyllinae</taxon>
        <taxon>Cacopsylla</taxon>
    </lineage>
</organism>
<evidence type="ECO:0000256" key="4">
    <source>
        <dbReference type="ARBA" id="ARBA00023054"/>
    </source>
</evidence>
<feature type="coiled-coil region" evidence="6">
    <location>
        <begin position="1358"/>
        <end position="1503"/>
    </location>
</feature>
<feature type="coiled-coil region" evidence="6">
    <location>
        <begin position="377"/>
        <end position="480"/>
    </location>
</feature>
<dbReference type="EMBL" id="HBUF01069896">
    <property type="protein sequence ID" value="CAG6629162.1"/>
    <property type="molecule type" value="Transcribed_RNA"/>
</dbReference>
<keyword evidence="4 6" id="KW-0175">Coiled coil</keyword>
<comment type="subcellular location">
    <subcellularLocation>
        <location evidence="1">Cytoplasm</location>
        <location evidence="1">Cytoskeleton</location>
        <location evidence="1">Microtubule organizing center</location>
        <location evidence="1">Centrosome</location>
    </subcellularLocation>
</comment>
<feature type="coiled-coil region" evidence="6">
    <location>
        <begin position="626"/>
        <end position="717"/>
    </location>
</feature>
<protein>
    <recommendedName>
        <fullName evidence="7">Pericentrin/AKAP-450 centrosomal targeting domain-containing protein</fullName>
    </recommendedName>
</protein>
<keyword evidence="2" id="KW-0963">Cytoplasm</keyword>
<evidence type="ECO:0000256" key="6">
    <source>
        <dbReference type="SAM" id="Coils"/>
    </source>
</evidence>
<evidence type="ECO:0000256" key="1">
    <source>
        <dbReference type="ARBA" id="ARBA00004300"/>
    </source>
</evidence>
<keyword evidence="3" id="KW-0597">Phosphoprotein</keyword>
<evidence type="ECO:0000259" key="7">
    <source>
        <dbReference type="Pfam" id="PF10495"/>
    </source>
</evidence>
<accession>A0A8D8VMS7</accession>
<dbReference type="PANTHER" id="PTHR44981">
    <property type="entry name" value="PERICENTRIN-LIKE PROTEIN, ISOFORM F"/>
    <property type="match status" value="1"/>
</dbReference>
<dbReference type="GO" id="GO:0005737">
    <property type="term" value="C:cytoplasm"/>
    <property type="evidence" value="ECO:0007669"/>
    <property type="project" value="UniProtKB-ARBA"/>
</dbReference>
<feature type="coiled-coil region" evidence="6">
    <location>
        <begin position="1182"/>
        <end position="1329"/>
    </location>
</feature>
<keyword evidence="5" id="KW-0206">Cytoskeleton</keyword>
<evidence type="ECO:0000256" key="2">
    <source>
        <dbReference type="ARBA" id="ARBA00022490"/>
    </source>
</evidence>
<feature type="coiled-coil region" evidence="6">
    <location>
        <begin position="326"/>
        <end position="353"/>
    </location>
</feature>
<dbReference type="GO" id="GO:0005813">
    <property type="term" value="C:centrosome"/>
    <property type="evidence" value="ECO:0007669"/>
    <property type="project" value="UniProtKB-SubCell"/>
</dbReference>
<evidence type="ECO:0000256" key="5">
    <source>
        <dbReference type="ARBA" id="ARBA00023212"/>
    </source>
</evidence>
<dbReference type="GO" id="GO:0060090">
    <property type="term" value="F:molecular adaptor activity"/>
    <property type="evidence" value="ECO:0007669"/>
    <property type="project" value="InterPro"/>
</dbReference>
<sequence length="1606" mass="188239">MNGNVQTSTENEQNSPSALYLDAVKGVLLLWHEEIMGGGGDIQNLNSVLVQSAQGIASCLQSEQSRQELQYVHQLVMTAIEQDRLVPLGKPLNQKHEEELFLLSKHFDKRYQHIINSSDLTDSSLPMHQRNGSLLEYNKSWNGSNNTHTQNDLKYTQEEFEEKLSEYTQKLTMNLEKKYIKELEDMNKKHEATIRQVEKFYENKLADTKVNSSFSKIESENEMSEIIADRDNLREMTKNLRQVVTDLTNYVNNCETQLNKTLLNELLEDTSGIDDCSSFQQLKHVHFAPDISNLVAEDRLDYSDLRLELESCLDRLKREASELLSATQAKCKHQGLEEIVARYEREIEQLKLDAITPEMQSLQHQIEAADAQLRSSRQFLEEQAAERDAEREELLGQITKLKTALREQKLANSFDDETKLLEQQLEEAQKQIKIISEEKQSSEENLSEAKAKIWELREIVSNLEKELATSRENEAALASKINEWEELFDKQMQAHQDLVVEFETVKQNVKSQGMNEAMELPLQDISGLHQIKTQILWLERSLSRRTKELETLYVFDANLSSPSEDISARDEMVNTPDSGRVDSPGLPLEQMSCLYEQFVRHSRAEDATVKCLRDTVLQLTAVRSQLSEVQLERDALQGRYNKTLAELSEAKVQREELRHTLFQNKTDRDQEKHAEMDMLQDKVKTLAKALLIKEEEMKEKERMMEQKDRMMWSLEQELSSKQDITDHRIRDASHLSHSELRPKRIASPVVRFNDTTLNNSYGTLGMEKERNPLNHSEQRIDLNEQNKRLKEELLQKEEIIVEIKADADALKKVLNDLQEKVNEAKRHSDNMSEQENVAGEYKIQIERNLETIERYENEIKKLEQELEVLMKQYKVSNKEKTDYKHEIDRLTEKINEIQTQCSEYDAKNTQLKAQIESCERDFSDFIREFAISDKNKLGGEDVSIGDLVETLRKELKSYVENNELSKRVTDELDERVQSYQQEITNLKLKESTLKKRNQAVEEKLEKCEHEIENLKQNELLLKNQLDRVNLSCEVFKAKASELNEKEELIDKLKKNIELSEQNYVEMEKEMNEIREKEKQMFDEIQDKEKHVKILKENINALQDEINKQECEQCKEYSMRDQTRLNEQLAMNFPADQSATTSFDIKSLKDEMFSELAEKLRKELQLSAKLDEKLLSKQKDFAYEQQDHIIQTLNEDKRKLKELLLTERARFESEQLQDADLLEKLRNKLETNKESYKKTVQRLETEMKDIMADKVELLAKVSQLEKSLESYRSSLDQMSRKSQELEIAFNEQKSLREETKIKLKLESANLKSAKEKIIVLENELAKSKDKLDSNDVMTKSDVENVVKEQIALTTQAMKISELEKLLSEQKSQQDEETNRKQLEERIKSLTETRVQLEETVQTLTGKRTQLEERIKSLTETLMNETRKVLRLEAELEVRKTEISEHSERTKEFQEKLREKETNLEIEKERVTTLREKLLEKSKTLAEELEKNKSLEEKVRGLHREVDVMFSQKHNEVEHSKQMRQILVRLMRAESCNKSLVFQKRYLKNMINSYVRSECKTVQMLEGRPHEPVKPKRTFRCVVFTIISISRMKYLRRKRSTTMLRTLR</sequence>
<proteinExistence type="predicted"/>
<name>A0A8D8VMS7_9HEMI</name>
<feature type="coiled-coil region" evidence="6">
    <location>
        <begin position="969"/>
        <end position="1111"/>
    </location>
</feature>
<dbReference type="Gene3D" id="1.10.287.2610">
    <property type="match status" value="1"/>
</dbReference>